<dbReference type="InterPro" id="IPR023214">
    <property type="entry name" value="HAD_sf"/>
</dbReference>
<organism evidence="2 3">
    <name type="scientific">Durusdinium trenchii</name>
    <dbReference type="NCBI Taxonomy" id="1381693"/>
    <lineage>
        <taxon>Eukaryota</taxon>
        <taxon>Sar</taxon>
        <taxon>Alveolata</taxon>
        <taxon>Dinophyceae</taxon>
        <taxon>Suessiales</taxon>
        <taxon>Symbiodiniaceae</taxon>
        <taxon>Durusdinium</taxon>
    </lineage>
</organism>
<dbReference type="SUPFAM" id="SSF56784">
    <property type="entry name" value="HAD-like"/>
    <property type="match status" value="1"/>
</dbReference>
<dbReference type="InterPro" id="IPR036412">
    <property type="entry name" value="HAD-like_sf"/>
</dbReference>
<dbReference type="EMBL" id="CAXAMN010024350">
    <property type="protein sequence ID" value="CAK9085798.1"/>
    <property type="molecule type" value="Genomic_DNA"/>
</dbReference>
<accession>A0ABP0QC31</accession>
<keyword evidence="3" id="KW-1185">Reference proteome</keyword>
<dbReference type="PANTHER" id="PTHR17901">
    <property type="entry name" value="MAGNESIUM-DEPENDENT PHOSPHATASE 1 MDP1"/>
    <property type="match status" value="1"/>
</dbReference>
<gene>
    <name evidence="2" type="ORF">CCMP2556_LOCUS41624</name>
</gene>
<dbReference type="Gene3D" id="3.40.50.1000">
    <property type="entry name" value="HAD superfamily/HAD-like"/>
    <property type="match status" value="1"/>
</dbReference>
<dbReference type="InterPro" id="IPR010036">
    <property type="entry name" value="MDP_1_eu_arc"/>
</dbReference>
<comment type="caution">
    <text evidence="2">The sequence shown here is derived from an EMBL/GenBank/DDBJ whole genome shotgun (WGS) entry which is preliminary data.</text>
</comment>
<reference evidence="2 3" key="1">
    <citation type="submission" date="2024-02" db="EMBL/GenBank/DDBJ databases">
        <authorList>
            <person name="Chen Y."/>
            <person name="Shah S."/>
            <person name="Dougan E. K."/>
            <person name="Thang M."/>
            <person name="Chan C."/>
        </authorList>
    </citation>
    <scope>NUCLEOTIDE SEQUENCE [LARGE SCALE GENOMIC DNA]</scope>
</reference>
<keyword evidence="1" id="KW-0732">Signal</keyword>
<protein>
    <recommendedName>
        <fullName evidence="4">Magnesium-dependent phosphatase 1</fullName>
    </recommendedName>
</protein>
<dbReference type="SFLD" id="SFLDS00003">
    <property type="entry name" value="Haloacid_Dehalogenase"/>
    <property type="match status" value="1"/>
</dbReference>
<evidence type="ECO:0000256" key="1">
    <source>
        <dbReference type="SAM" id="SignalP"/>
    </source>
</evidence>
<evidence type="ECO:0000313" key="3">
    <source>
        <dbReference type="Proteomes" id="UP001642484"/>
    </source>
</evidence>
<feature type="signal peptide" evidence="1">
    <location>
        <begin position="1"/>
        <end position="22"/>
    </location>
</feature>
<proteinExistence type="predicted"/>
<dbReference type="SFLD" id="SFLDG01131">
    <property type="entry name" value="C1.5.2:_MDP_Like"/>
    <property type="match status" value="1"/>
</dbReference>
<name>A0ABP0QC31_9DINO</name>
<dbReference type="Pfam" id="PF12689">
    <property type="entry name" value="Acid_PPase"/>
    <property type="match status" value="1"/>
</dbReference>
<evidence type="ECO:0008006" key="4">
    <source>
        <dbReference type="Google" id="ProtNLM"/>
    </source>
</evidence>
<dbReference type="SFLD" id="SFLDG01129">
    <property type="entry name" value="C1.5:_HAD__Beta-PGM__Phosphata"/>
    <property type="match status" value="1"/>
</dbReference>
<sequence length="202" mass="22328">MRWRSRSFAVALSLITWHCTWAMLPSLIVFDLDACLWSPEMYELSSPPSSYCSKRRGVAAGAQTVRLFPGAEAVLRRLATDTAFEKVQIAVASSTTEPAFAKKCLESFPLSGSKFVTIDELVRFKQIYPGSKAAHHFPKLKEESGIPYDEMIFFDDCTYSDNCADVASRCHGTTCMRTPSGLTEDDFELALSAFAAGKRGVI</sequence>
<feature type="chain" id="PRO_5045510376" description="Magnesium-dependent phosphatase 1" evidence="1">
    <location>
        <begin position="23"/>
        <end position="202"/>
    </location>
</feature>
<dbReference type="PANTHER" id="PTHR17901:SF14">
    <property type="entry name" value="MAGNESIUM-DEPENDENT PHOSPHATASE 1"/>
    <property type="match status" value="1"/>
</dbReference>
<dbReference type="Proteomes" id="UP001642484">
    <property type="component" value="Unassembled WGS sequence"/>
</dbReference>
<evidence type="ECO:0000313" key="2">
    <source>
        <dbReference type="EMBL" id="CAK9085798.1"/>
    </source>
</evidence>